<reference evidence="10" key="1">
    <citation type="submission" date="2022-07" db="EMBL/GenBank/DDBJ databases">
        <title>Chromosome-level genome of Muraenolepis orangiensis.</title>
        <authorList>
            <person name="Kim J."/>
        </authorList>
    </citation>
    <scope>NUCLEOTIDE SEQUENCE</scope>
    <source>
        <strain evidence="10">KU_S4_2022</strain>
        <tissue evidence="10">Muscle</tissue>
    </source>
</reference>
<comment type="similarity">
    <text evidence="2">Belongs to the TMEM168 family.</text>
</comment>
<organism evidence="10 11">
    <name type="scientific">Muraenolepis orangiensis</name>
    <name type="common">Patagonian moray cod</name>
    <dbReference type="NCBI Taxonomy" id="630683"/>
    <lineage>
        <taxon>Eukaryota</taxon>
        <taxon>Metazoa</taxon>
        <taxon>Chordata</taxon>
        <taxon>Craniata</taxon>
        <taxon>Vertebrata</taxon>
        <taxon>Euteleostomi</taxon>
        <taxon>Actinopterygii</taxon>
        <taxon>Neopterygii</taxon>
        <taxon>Teleostei</taxon>
        <taxon>Neoteleostei</taxon>
        <taxon>Acanthomorphata</taxon>
        <taxon>Zeiogadaria</taxon>
        <taxon>Gadariae</taxon>
        <taxon>Gadiformes</taxon>
        <taxon>Muraenolepidoidei</taxon>
        <taxon>Muraenolepididae</taxon>
        <taxon>Muraenolepis</taxon>
    </lineage>
</organism>
<evidence type="ECO:0000256" key="4">
    <source>
        <dbReference type="ARBA" id="ARBA00022989"/>
    </source>
</evidence>
<dbReference type="AlphaFoldDB" id="A0A9Q0IWP4"/>
<dbReference type="InterPro" id="IPR029713">
    <property type="entry name" value="TMEM168"/>
</dbReference>
<feature type="transmembrane region" description="Helical" evidence="9">
    <location>
        <begin position="180"/>
        <end position="196"/>
    </location>
</feature>
<evidence type="ECO:0000256" key="2">
    <source>
        <dbReference type="ARBA" id="ARBA00007329"/>
    </source>
</evidence>
<keyword evidence="11" id="KW-1185">Reference proteome</keyword>
<keyword evidence="6" id="KW-0325">Glycoprotein</keyword>
<evidence type="ECO:0000256" key="3">
    <source>
        <dbReference type="ARBA" id="ARBA00022692"/>
    </source>
</evidence>
<evidence type="ECO:0000256" key="7">
    <source>
        <dbReference type="ARBA" id="ARBA00023242"/>
    </source>
</evidence>
<accession>A0A9Q0IWP4</accession>
<feature type="transmembrane region" description="Helical" evidence="9">
    <location>
        <begin position="64"/>
        <end position="88"/>
    </location>
</feature>
<name>A0A9Q0IWP4_9TELE</name>
<evidence type="ECO:0000313" key="10">
    <source>
        <dbReference type="EMBL" id="KAJ3612553.1"/>
    </source>
</evidence>
<evidence type="ECO:0000256" key="6">
    <source>
        <dbReference type="ARBA" id="ARBA00023180"/>
    </source>
</evidence>
<keyword evidence="7" id="KW-0539">Nucleus</keyword>
<feature type="transmembrane region" description="Helical" evidence="9">
    <location>
        <begin position="37"/>
        <end position="58"/>
    </location>
</feature>
<evidence type="ECO:0000313" key="11">
    <source>
        <dbReference type="Proteomes" id="UP001148018"/>
    </source>
</evidence>
<evidence type="ECO:0000256" key="9">
    <source>
        <dbReference type="SAM" id="Phobius"/>
    </source>
</evidence>
<keyword evidence="5 9" id="KW-0472">Membrane</keyword>
<dbReference type="CDD" id="cd21494">
    <property type="entry name" value="TMEM168"/>
    <property type="match status" value="1"/>
</dbReference>
<gene>
    <name evidence="10" type="ORF">NHX12_020824</name>
</gene>
<dbReference type="EMBL" id="JANIIK010000036">
    <property type="protein sequence ID" value="KAJ3612553.1"/>
    <property type="molecule type" value="Genomic_DNA"/>
</dbReference>
<feature type="transmembrane region" description="Helical" evidence="9">
    <location>
        <begin position="296"/>
        <end position="324"/>
    </location>
</feature>
<protein>
    <recommendedName>
        <fullName evidence="12">Transmembrane protein 168</fullName>
    </recommendedName>
</protein>
<feature type="transmembrane region" description="Helical" evidence="9">
    <location>
        <begin position="154"/>
        <end position="174"/>
    </location>
</feature>
<dbReference type="PANTHER" id="PTHR14437">
    <property type="entry name" value="TRANSMEMBRANE PROTEIN 168"/>
    <property type="match status" value="1"/>
</dbReference>
<feature type="transmembrane region" description="Helical" evidence="9">
    <location>
        <begin position="269"/>
        <end position="290"/>
    </location>
</feature>
<dbReference type="OrthoDB" id="5967342at2759"/>
<proteinExistence type="inferred from homology"/>
<comment type="subcellular location">
    <subcellularLocation>
        <location evidence="1">Nucleus membrane</location>
        <topology evidence="1">Multi-pass membrane protein</topology>
    </subcellularLocation>
</comment>
<comment type="caution">
    <text evidence="10">The sequence shown here is derived from an EMBL/GenBank/DDBJ whole genome shotgun (WGS) entry which is preliminary data.</text>
</comment>
<keyword evidence="4 9" id="KW-1133">Transmembrane helix</keyword>
<keyword evidence="3 9" id="KW-0812">Transmembrane</keyword>
<sequence>MPRGGGGGGKEMEKEEDDDGMTPRGPKEVDVFTSVRFLGYLSSLNLMVAVCVGMYARWEVTDEPVILVIFILGLFVLGIASILHYYFAMQKASRSLFHLWVAFLLGLVCFINGPELDKDVKEKVTNYLLLASLALKAVWALTERFCGALRRRPALLTSTEVLELLGFGIASTALLLHKSASIIGAVVALGAIIVALRVKSVLALPSLVCFTVVTAVVFFQALGITANPFALGCYLGRLLCEPLLDVYFSGVGPSERWLPVLSLGRLWRLLSLVPLSLAELAFFVLAALKLGHLDQWYLVIPGFCVFGLLWSACHVVLLITLWGFHAKLSECQRAWRALGSNSRGLDRVMASRGIRHFCLISERLALFCVVSTALLGAVSWQPSNDLFLSALLVVIPLECLAHGLFHDLGSCLGGTCVGYALVIPTAFCSPDGQPGLLAPERAQEFNLRSTGILSNVQRLFSHHMVQTFGCDYSTGGVTLESLQAKLRGFLELRTAEGPRHDTYLVFYSGHTQKGTGAWALAGGECLQLAQLLEWWKEKNGDYSSRLILVLDTENAPPWVKEARRLDGVYVAVQGAQLRPADAEAGDPPLLGDFTAEWVEFNCGGVRGGDGDGGREARWSARGRAVAATYGVSKRWGDYALHLPTGGDMAKHWKSHFPAATYPMVHLSNWCCGRNLFWLCGVCLRCFRRMKLSWFPPAVLDIGQGIKLVHS</sequence>
<feature type="transmembrane region" description="Helical" evidence="9">
    <location>
        <begin position="203"/>
        <end position="223"/>
    </location>
</feature>
<dbReference type="Proteomes" id="UP001148018">
    <property type="component" value="Unassembled WGS sequence"/>
</dbReference>
<evidence type="ECO:0000256" key="5">
    <source>
        <dbReference type="ARBA" id="ARBA00023136"/>
    </source>
</evidence>
<feature type="region of interest" description="Disordered" evidence="8">
    <location>
        <begin position="1"/>
        <end position="26"/>
    </location>
</feature>
<evidence type="ECO:0008006" key="12">
    <source>
        <dbReference type="Google" id="ProtNLM"/>
    </source>
</evidence>
<dbReference type="GO" id="GO:0031965">
    <property type="term" value="C:nuclear membrane"/>
    <property type="evidence" value="ECO:0007669"/>
    <property type="project" value="UniProtKB-SubCell"/>
</dbReference>
<feature type="transmembrane region" description="Helical" evidence="9">
    <location>
        <begin position="95"/>
        <end position="113"/>
    </location>
</feature>
<dbReference type="PANTHER" id="PTHR14437:SF4">
    <property type="entry name" value="TRANSMEMBRANE PROTEIN 168-A"/>
    <property type="match status" value="1"/>
</dbReference>
<evidence type="ECO:0000256" key="8">
    <source>
        <dbReference type="SAM" id="MobiDB-lite"/>
    </source>
</evidence>
<feature type="transmembrane region" description="Helical" evidence="9">
    <location>
        <begin position="125"/>
        <end position="142"/>
    </location>
</feature>
<evidence type="ECO:0000256" key="1">
    <source>
        <dbReference type="ARBA" id="ARBA00004232"/>
    </source>
</evidence>